<feature type="compositionally biased region" description="Basic and acidic residues" evidence="1">
    <location>
        <begin position="174"/>
        <end position="190"/>
    </location>
</feature>
<dbReference type="Gene3D" id="3.40.960.10">
    <property type="entry name" value="VSR Endonuclease"/>
    <property type="match status" value="1"/>
</dbReference>
<dbReference type="EMBL" id="FZMO01000270">
    <property type="protein sequence ID" value="SNQ49549.1"/>
    <property type="molecule type" value="Genomic_DNA"/>
</dbReference>
<feature type="region of interest" description="Disordered" evidence="1">
    <location>
        <begin position="121"/>
        <end position="205"/>
    </location>
</feature>
<dbReference type="AlphaFoldDB" id="A0A2I2KV50"/>
<keyword evidence="3" id="KW-1185">Reference proteome</keyword>
<evidence type="ECO:0000313" key="2">
    <source>
        <dbReference type="EMBL" id="SNQ49549.1"/>
    </source>
</evidence>
<evidence type="ECO:0000256" key="1">
    <source>
        <dbReference type="SAM" id="MobiDB-lite"/>
    </source>
</evidence>
<gene>
    <name evidence="2" type="ORF">FRACA_3410006</name>
</gene>
<reference evidence="2 3" key="1">
    <citation type="submission" date="2017-06" db="EMBL/GenBank/DDBJ databases">
        <authorList>
            <person name="Kim H.J."/>
            <person name="Triplett B.A."/>
        </authorList>
    </citation>
    <scope>NUCLEOTIDE SEQUENCE [LARGE SCALE GENOMIC DNA]</scope>
    <source>
        <strain evidence="2">FRACA_ARgP5</strain>
    </source>
</reference>
<dbReference type="Proteomes" id="UP000234331">
    <property type="component" value="Unassembled WGS sequence"/>
</dbReference>
<dbReference type="InterPro" id="IPR011335">
    <property type="entry name" value="Restrct_endonuc-II-like"/>
</dbReference>
<protein>
    <recommendedName>
        <fullName evidence="4">DUF559 domain-containing protein</fullName>
    </recommendedName>
</protein>
<evidence type="ECO:0000313" key="3">
    <source>
        <dbReference type="Proteomes" id="UP000234331"/>
    </source>
</evidence>
<dbReference type="SUPFAM" id="SSF52980">
    <property type="entry name" value="Restriction endonuclease-like"/>
    <property type="match status" value="1"/>
</dbReference>
<organism evidence="2 3">
    <name type="scientific">Frankia canadensis</name>
    <dbReference type="NCBI Taxonomy" id="1836972"/>
    <lineage>
        <taxon>Bacteria</taxon>
        <taxon>Bacillati</taxon>
        <taxon>Actinomycetota</taxon>
        <taxon>Actinomycetes</taxon>
        <taxon>Frankiales</taxon>
        <taxon>Frankiaceae</taxon>
        <taxon>Frankia</taxon>
    </lineage>
</organism>
<accession>A0A2I2KV50</accession>
<proteinExistence type="predicted"/>
<evidence type="ECO:0008006" key="4">
    <source>
        <dbReference type="Google" id="ProtNLM"/>
    </source>
</evidence>
<name>A0A2I2KV50_9ACTN</name>
<feature type="compositionally biased region" description="Low complexity" evidence="1">
    <location>
        <begin position="162"/>
        <end position="171"/>
    </location>
</feature>
<sequence length="205" mass="22722">MRTRHTARRRTVAVRVGVKTRLRLLLGDAGLLPEQTQWPVRDPRSGRLVARVDFAWPGARLAVEADGVGPLGLPAAPHRDRARQNDLVRLGWNLLRFTWWDALSAPARGKASTCHFHMAPCPIRPVETGRTSRSHATPAADRRRRPALRVGSRPLGSAARSPVRPTRPRTTGDAAREGPDSRSDPDDYKQRHAVMRGGVRGRTGR</sequence>